<keyword evidence="3" id="KW-1185">Reference proteome</keyword>
<feature type="compositionally biased region" description="Low complexity" evidence="1">
    <location>
        <begin position="139"/>
        <end position="154"/>
    </location>
</feature>
<dbReference type="OrthoDB" id="5876637at2759"/>
<dbReference type="PANTHER" id="PTHR40644:SF1">
    <property type="entry name" value="UPF0653 PROTEIN C607.02C"/>
    <property type="match status" value="1"/>
</dbReference>
<evidence type="ECO:0000313" key="2">
    <source>
        <dbReference type="EMBL" id="PWY88996.1"/>
    </source>
</evidence>
<dbReference type="EMBL" id="MSFL01000004">
    <property type="protein sequence ID" value="PWY88996.1"/>
    <property type="molecule type" value="Genomic_DNA"/>
</dbReference>
<evidence type="ECO:0000256" key="1">
    <source>
        <dbReference type="SAM" id="MobiDB-lite"/>
    </source>
</evidence>
<comment type="caution">
    <text evidence="2">The sequence shown here is derived from an EMBL/GenBank/DDBJ whole genome shotgun (WGS) entry which is preliminary data.</text>
</comment>
<feature type="region of interest" description="Disordered" evidence="1">
    <location>
        <begin position="1"/>
        <end position="211"/>
    </location>
</feature>
<dbReference type="RefSeq" id="XP_025402183.1">
    <property type="nucleotide sequence ID" value="XM_025547816.1"/>
</dbReference>
<feature type="compositionally biased region" description="Low complexity" evidence="1">
    <location>
        <begin position="100"/>
        <end position="111"/>
    </location>
</feature>
<dbReference type="Proteomes" id="UP000247233">
    <property type="component" value="Unassembled WGS sequence"/>
</dbReference>
<dbReference type="GeneID" id="37070053"/>
<evidence type="ECO:0000313" key="3">
    <source>
        <dbReference type="Proteomes" id="UP000247233"/>
    </source>
</evidence>
<dbReference type="AlphaFoldDB" id="A0A317WRC8"/>
<accession>A0A317WRC8</accession>
<feature type="compositionally biased region" description="Basic and acidic residues" evidence="1">
    <location>
        <begin position="191"/>
        <end position="206"/>
    </location>
</feature>
<feature type="compositionally biased region" description="Basic and acidic residues" evidence="1">
    <location>
        <begin position="169"/>
        <end position="182"/>
    </location>
</feature>
<organism evidence="2 3">
    <name type="scientific">Aspergillus heteromorphus CBS 117.55</name>
    <dbReference type="NCBI Taxonomy" id="1448321"/>
    <lineage>
        <taxon>Eukaryota</taxon>
        <taxon>Fungi</taxon>
        <taxon>Dikarya</taxon>
        <taxon>Ascomycota</taxon>
        <taxon>Pezizomycotina</taxon>
        <taxon>Eurotiomycetes</taxon>
        <taxon>Eurotiomycetidae</taxon>
        <taxon>Eurotiales</taxon>
        <taxon>Aspergillaceae</taxon>
        <taxon>Aspergillus</taxon>
        <taxon>Aspergillus subgen. Circumdati</taxon>
    </lineage>
</organism>
<feature type="compositionally biased region" description="Low complexity" evidence="1">
    <location>
        <begin position="41"/>
        <end position="54"/>
    </location>
</feature>
<feature type="region of interest" description="Disordered" evidence="1">
    <location>
        <begin position="254"/>
        <end position="285"/>
    </location>
</feature>
<protein>
    <recommendedName>
        <fullName evidence="4">Urease accessory protein UreD</fullName>
    </recommendedName>
</protein>
<reference evidence="2 3" key="1">
    <citation type="submission" date="2016-12" db="EMBL/GenBank/DDBJ databases">
        <title>The genomes of Aspergillus section Nigri reveals drivers in fungal speciation.</title>
        <authorList>
            <consortium name="DOE Joint Genome Institute"/>
            <person name="Vesth T.C."/>
            <person name="Nybo J."/>
            <person name="Theobald S."/>
            <person name="Brandl J."/>
            <person name="Frisvad J.C."/>
            <person name="Nielsen K.F."/>
            <person name="Lyhne E.K."/>
            <person name="Kogle M.E."/>
            <person name="Kuo A."/>
            <person name="Riley R."/>
            <person name="Clum A."/>
            <person name="Nolan M."/>
            <person name="Lipzen A."/>
            <person name="Salamov A."/>
            <person name="Henrissat B."/>
            <person name="Wiebenga A."/>
            <person name="De Vries R.P."/>
            <person name="Grigoriev I.V."/>
            <person name="Mortensen U.H."/>
            <person name="Andersen M.R."/>
            <person name="Baker S.E."/>
        </authorList>
    </citation>
    <scope>NUCLEOTIDE SEQUENCE [LARGE SCALE GENOMIC DNA]</scope>
    <source>
        <strain evidence="2 3">CBS 117.55</strain>
    </source>
</reference>
<sequence length="370" mass="41345">MPHKHKRRQNDASAYNLPPSVIAKPLPVHDPRAAKAGKGKGPNNNNNNKKNPAAKPKPDAKEASTTTKPKPTSGTTNQWADDTPRAFRRLMQFQNPKPTPTNTSESSNNNNNKKRKRNATQDDTTTTTTTNSRKKKTPATEPTTTTTSTSTSTPSDPPIAAPQILPGEKLSDFAARVDREMPLSHMKRTHKPEDPSLPKIRESRVTKHEKHLKRLQAQWRKDDKEILEREALEREERAEEMDEQLALWETWKAEAGQGRAKKKGGAGGGMVRKGGNVKKKDADADPWAKLKKRDRLAKRAVNPLDVVQAPPQLTRPREIFKVRGGARVDVANVPAAGGSLRRREELAAERKNIVEEYRRLMAEKRGRVEA</sequence>
<dbReference type="VEuPathDB" id="FungiDB:BO70DRAFT_426672"/>
<feature type="compositionally biased region" description="Low complexity" evidence="1">
    <location>
        <begin position="64"/>
        <end position="76"/>
    </location>
</feature>
<proteinExistence type="predicted"/>
<evidence type="ECO:0008006" key="4">
    <source>
        <dbReference type="Google" id="ProtNLM"/>
    </source>
</evidence>
<gene>
    <name evidence="2" type="ORF">BO70DRAFT_426672</name>
</gene>
<dbReference type="PANTHER" id="PTHR40644">
    <property type="entry name" value="UPF0653 PROTEIN C607.02C"/>
    <property type="match status" value="1"/>
</dbReference>
<name>A0A317WRC8_9EURO</name>